<dbReference type="STRING" id="29341.RSJ17_21545"/>
<dbReference type="AlphaFoldDB" id="A0A0C1UDU2"/>
<proteinExistence type="predicted"/>
<dbReference type="Pfam" id="PF25538">
    <property type="entry name" value="DUF7922"/>
    <property type="match status" value="1"/>
</dbReference>
<evidence type="ECO:0000259" key="3">
    <source>
        <dbReference type="Pfam" id="PF25538"/>
    </source>
</evidence>
<feature type="compositionally biased region" description="Basic and acidic residues" evidence="2">
    <location>
        <begin position="256"/>
        <end position="304"/>
    </location>
</feature>
<keyword evidence="1" id="KW-0175">Coiled coil</keyword>
<dbReference type="Proteomes" id="UP000031366">
    <property type="component" value="Unassembled WGS sequence"/>
</dbReference>
<evidence type="ECO:0000256" key="2">
    <source>
        <dbReference type="SAM" id="MobiDB-lite"/>
    </source>
</evidence>
<dbReference type="InterPro" id="IPR057682">
    <property type="entry name" value="DUF7922"/>
</dbReference>
<accession>A0A0C1UDU2</accession>
<name>A0A0C1UDU2_9CLOT</name>
<evidence type="ECO:0000256" key="1">
    <source>
        <dbReference type="SAM" id="Coils"/>
    </source>
</evidence>
<comment type="caution">
    <text evidence="4">The sequence shown here is derived from an EMBL/GenBank/DDBJ whole genome shotgun (WGS) entry which is preliminary data.</text>
</comment>
<organism evidence="4 5">
    <name type="scientific">Clostridium argentinense CDC 2741</name>
    <dbReference type="NCBI Taxonomy" id="1418104"/>
    <lineage>
        <taxon>Bacteria</taxon>
        <taxon>Bacillati</taxon>
        <taxon>Bacillota</taxon>
        <taxon>Clostridia</taxon>
        <taxon>Eubacteriales</taxon>
        <taxon>Clostridiaceae</taxon>
        <taxon>Clostridium</taxon>
    </lineage>
</organism>
<dbReference type="EMBL" id="AYSO01000019">
    <property type="protein sequence ID" value="KIE45585.1"/>
    <property type="molecule type" value="Genomic_DNA"/>
</dbReference>
<gene>
    <name evidence="4" type="ORF">U732_2542</name>
</gene>
<sequence>MTPKKSYSRFFIILQEDEKGYSLDQDKAPSGYAKLEMKNNKCKLSYYVQNVNKQKGPCHMVLICDKKDTKKIMKIAKMNIDDYGRADVTYEYDMNNIANSGIGADKIAGAAIVKFDDSKIACVMHGFITSDVSKDWKEYEVISEEDMKPMPREVRFDKYEQQIEAAKENNMEESNTVKNDIEENNIAKSEVYEQRIEAVKENNLEESNTAKNDIVENNIAKNDVVESDIEENIATVKNDMENSELDEEMRKKKHKSDYGCKEKDDHKKEEKKECKKEEKKKEKKEEKMNECKDHEYDKHDHKEKKEHCDDHKGKEEHHKEHEHCDDHKMKKDCEHMKEDHDHEMKKDCGHMKKEYEYMKKDCDYMEKEYEYMKEDCNHMKKDYDHEHMNKYHDYKMKKDCDYMEKEYEYMKEDCNHMKKDYDHMKEDHEHMNKHYDHEMKKDCDHINKYYDHMKKHYDHMNKECGHEMKKHYDHMNKECGHEMKKHYDHMEKDYDHKMKHECHPYHEEHGEMYEEKDTKSMMTKFFKGIVKEFEKMDKYDDIKNCVWYKIPVEKMEEMYCMHDYKKYTVIYYPMICYYPYIAKHKHFMIGHKYDSNGNLKYIVYALPGKKSESDQPYGGKTGFVAWMPHKDDMEMGYWLMFYDFKNSTVVVPVRR</sequence>
<feature type="region of interest" description="Disordered" evidence="2">
    <location>
        <begin position="234"/>
        <end position="304"/>
    </location>
</feature>
<evidence type="ECO:0000313" key="4">
    <source>
        <dbReference type="EMBL" id="KIE45585.1"/>
    </source>
</evidence>
<dbReference type="RefSeq" id="WP_052268194.1">
    <property type="nucleotide sequence ID" value="NZ_AYSO01000019.1"/>
</dbReference>
<keyword evidence="5" id="KW-1185">Reference proteome</keyword>
<protein>
    <recommendedName>
        <fullName evidence="3">DUF7922 domain-containing protein</fullName>
    </recommendedName>
</protein>
<feature type="coiled-coil region" evidence="1">
    <location>
        <begin position="156"/>
        <end position="183"/>
    </location>
</feature>
<feature type="domain" description="DUF7922" evidence="3">
    <location>
        <begin position="10"/>
        <end position="128"/>
    </location>
</feature>
<evidence type="ECO:0000313" key="5">
    <source>
        <dbReference type="Proteomes" id="UP000031366"/>
    </source>
</evidence>
<reference evidence="4 5" key="1">
    <citation type="journal article" date="2015" name="Infect. Genet. Evol.">
        <title>Genomic sequences of six botulinum neurotoxin-producing strains representing three clostridial species illustrate the mobility and diversity of botulinum neurotoxin genes.</title>
        <authorList>
            <person name="Smith T.J."/>
            <person name="Hill K.K."/>
            <person name="Xie G."/>
            <person name="Foley B.T."/>
            <person name="Williamson C.H."/>
            <person name="Foster J.T."/>
            <person name="Johnson S.L."/>
            <person name="Chertkov O."/>
            <person name="Teshima H."/>
            <person name="Gibbons H.S."/>
            <person name="Johnsky L.A."/>
            <person name="Karavis M.A."/>
            <person name="Smith L.A."/>
        </authorList>
    </citation>
    <scope>NUCLEOTIDE SEQUENCE [LARGE SCALE GENOMIC DNA]</scope>
    <source>
        <strain evidence="4 5">CDC 2741</strain>
    </source>
</reference>